<evidence type="ECO:0000256" key="4">
    <source>
        <dbReference type="ARBA" id="ARBA00022547"/>
    </source>
</evidence>
<evidence type="ECO:0000256" key="12">
    <source>
        <dbReference type="ARBA" id="ARBA00023310"/>
    </source>
</evidence>
<dbReference type="EMBL" id="KP057581">
    <property type="protein sequence ID" value="AJD83553.1"/>
    <property type="molecule type" value="Genomic_DNA"/>
</dbReference>
<sequence>MVMSLFDQFSTPIALGVPLIVLAMMAPRLFLLKPSSKWLISRALTLQTQITHHLTYQLFSPLGPKNHSWALLLMALMTYLVFINLLGLIPYSFTPTTQLSLNMSFAIPAWLATVIIGFHNHLTRTLAHLLPEGSPPLLIPILIIIETISLLIRPIALGVRLTANLTAGHLILHLISMATLNLMMTHPLTSLITGALLLMMCILELAVAVIQAYVFTLLLSLYLQENT</sequence>
<dbReference type="InterPro" id="IPR000568">
    <property type="entry name" value="ATP_synth_F0_asu"/>
</dbReference>
<evidence type="ECO:0000256" key="1">
    <source>
        <dbReference type="ARBA" id="ARBA00004448"/>
    </source>
</evidence>
<protein>
    <recommendedName>
        <fullName evidence="15">ATP synthase subunit a</fullName>
    </recommendedName>
</protein>
<dbReference type="Gene3D" id="1.20.120.220">
    <property type="entry name" value="ATP synthase, F0 complex, subunit A"/>
    <property type="match status" value="1"/>
</dbReference>
<accession>A0A0B5A6J8</accession>
<dbReference type="SUPFAM" id="SSF81336">
    <property type="entry name" value="F1F0 ATP synthase subunit A"/>
    <property type="match status" value="1"/>
</dbReference>
<evidence type="ECO:0000256" key="14">
    <source>
        <dbReference type="ARBA" id="ARBA00063051"/>
    </source>
</evidence>
<feature type="transmembrane region" description="Helical" evidence="16">
    <location>
        <begin position="196"/>
        <end position="223"/>
    </location>
</feature>
<keyword evidence="12" id="KW-0066">ATP synthesis</keyword>
<organism evidence="17">
    <name type="scientific">Cynoglossus trigrammus</name>
    <dbReference type="NCBI Taxonomy" id="1572597"/>
    <lineage>
        <taxon>Eukaryota</taxon>
        <taxon>Metazoa</taxon>
        <taxon>Chordata</taxon>
        <taxon>Craniata</taxon>
        <taxon>Vertebrata</taxon>
        <taxon>Euteleostomi</taxon>
        <taxon>Actinopterygii</taxon>
        <taxon>Neopterygii</taxon>
        <taxon>Teleostei</taxon>
        <taxon>Neoteleostei</taxon>
        <taxon>Acanthomorphata</taxon>
        <taxon>Carangaria</taxon>
        <taxon>Pleuronectiformes</taxon>
        <taxon>Pleuronectoidei</taxon>
        <taxon>Cynoglossidae</taxon>
        <taxon>Cynoglossinae</taxon>
        <taxon>Cynoglossus</taxon>
    </lineage>
</organism>
<proteinExistence type="inferred from homology"/>
<dbReference type="InterPro" id="IPR045083">
    <property type="entry name" value="ATP_synth_F0_asu_bact/mt"/>
</dbReference>
<keyword evidence="7" id="KW-0999">Mitochondrion inner membrane</keyword>
<dbReference type="GO" id="GO:0005743">
    <property type="term" value="C:mitochondrial inner membrane"/>
    <property type="evidence" value="ECO:0007669"/>
    <property type="project" value="UniProtKB-SubCell"/>
</dbReference>
<evidence type="ECO:0000256" key="10">
    <source>
        <dbReference type="ARBA" id="ARBA00023128"/>
    </source>
</evidence>
<comment type="catalytic activity">
    <reaction evidence="13">
        <text>H(+)(in) = H(+)(out)</text>
        <dbReference type="Rhea" id="RHEA:34979"/>
        <dbReference type="ChEBI" id="CHEBI:15378"/>
    </reaction>
</comment>
<evidence type="ECO:0000256" key="3">
    <source>
        <dbReference type="ARBA" id="ARBA00022448"/>
    </source>
</evidence>
<dbReference type="GO" id="GO:0046933">
    <property type="term" value="F:proton-transporting ATP synthase activity, rotational mechanism"/>
    <property type="evidence" value="ECO:0007669"/>
    <property type="project" value="TreeGrafter"/>
</dbReference>
<evidence type="ECO:0000256" key="5">
    <source>
        <dbReference type="ARBA" id="ARBA00022692"/>
    </source>
</evidence>
<dbReference type="InterPro" id="IPR035908">
    <property type="entry name" value="F0_ATP_A_sf"/>
</dbReference>
<keyword evidence="5 16" id="KW-0812">Transmembrane</keyword>
<keyword evidence="11 16" id="KW-0472">Membrane</keyword>
<evidence type="ECO:0000256" key="15">
    <source>
        <dbReference type="RuleBase" id="RU004450"/>
    </source>
</evidence>
<evidence type="ECO:0000256" key="2">
    <source>
        <dbReference type="ARBA" id="ARBA00006810"/>
    </source>
</evidence>
<dbReference type="CDD" id="cd00310">
    <property type="entry name" value="ATP-synt_Fo_a_6"/>
    <property type="match status" value="1"/>
</dbReference>
<comment type="subcellular location">
    <subcellularLocation>
        <location evidence="1 15">Mitochondrion inner membrane</location>
        <topology evidence="1 15">Multi-pass membrane protein</topology>
    </subcellularLocation>
</comment>
<dbReference type="GO" id="GO:0045259">
    <property type="term" value="C:proton-transporting ATP synthase complex"/>
    <property type="evidence" value="ECO:0007669"/>
    <property type="project" value="UniProtKB-KW"/>
</dbReference>
<feature type="transmembrane region" description="Helical" evidence="16">
    <location>
        <begin position="165"/>
        <end position="184"/>
    </location>
</feature>
<dbReference type="InterPro" id="IPR023011">
    <property type="entry name" value="ATP_synth_F0_asu_AS"/>
</dbReference>
<keyword evidence="4" id="KW-0138">CF(0)</keyword>
<evidence type="ECO:0000256" key="7">
    <source>
        <dbReference type="ARBA" id="ARBA00022792"/>
    </source>
</evidence>
<name>A0A0B5A6J8_9PLEU</name>
<comment type="subunit">
    <text evidence="14">Component of the ATP synthase complex composed at least of ATP5F1A/subunit alpha, ATP5F1B/subunit beta, ATP5MC1/subunit c (homooctomer), MT-ATP6/subunit a, MT-ATP8/subunit 8, ATP5ME/subunit e, ATP5MF/subunit f, ATP5MG/subunit g, ATP5MK/subunit k, ATP5MJ/subunit j, ATP5F1C/subunit gamma, ATP5F1D/subunit delta, ATP5F1E/subunit epsilon, ATP5PF/subunit F6, ATP5PB/subunit b, ATP5PD/subunit d, ATP5PO/subunit OSCP. ATP synthase complex consists of a soluble F(1) head domain (subunits alpha(3) and beta(3)) - the catalytic core - and a membrane F(0) domain - the membrane proton channel (subunits c, a, 8, e, f, g, k and j). These two domains are linked by a central stalk (subunits gamma, delta, and epsilon) rotating inside the F1 region and a stationary peripheral stalk (subunits F6, b, d, and OSCP). Interacts with DNAJC30; interaction is direct.</text>
</comment>
<evidence type="ECO:0000256" key="8">
    <source>
        <dbReference type="ARBA" id="ARBA00022989"/>
    </source>
</evidence>
<dbReference type="PANTHER" id="PTHR11410">
    <property type="entry name" value="ATP SYNTHASE SUBUNIT A"/>
    <property type="match status" value="1"/>
</dbReference>
<dbReference type="Pfam" id="PF00119">
    <property type="entry name" value="ATP-synt_A"/>
    <property type="match status" value="1"/>
</dbReference>
<keyword evidence="10 17" id="KW-0496">Mitochondrion</keyword>
<evidence type="ECO:0000256" key="13">
    <source>
        <dbReference type="ARBA" id="ARBA00024169"/>
    </source>
</evidence>
<geneLocation type="mitochondrion" evidence="17"/>
<comment type="similarity">
    <text evidence="2">Belongs to the ATPase A chain family.</text>
</comment>
<dbReference type="NCBIfam" id="TIGR01131">
    <property type="entry name" value="ATP_synt_6_or_A"/>
    <property type="match status" value="1"/>
</dbReference>
<evidence type="ECO:0000256" key="11">
    <source>
        <dbReference type="ARBA" id="ARBA00023136"/>
    </source>
</evidence>
<keyword evidence="8 16" id="KW-1133">Transmembrane helix</keyword>
<dbReference type="AlphaFoldDB" id="A0A0B5A6J8"/>
<gene>
    <name evidence="17" type="primary">ATP6</name>
</gene>
<dbReference type="PROSITE" id="PS00449">
    <property type="entry name" value="ATPASE_A"/>
    <property type="match status" value="1"/>
</dbReference>
<dbReference type="PANTHER" id="PTHR11410:SF0">
    <property type="entry name" value="ATP SYNTHASE SUBUNIT A"/>
    <property type="match status" value="1"/>
</dbReference>
<evidence type="ECO:0000256" key="9">
    <source>
        <dbReference type="ARBA" id="ARBA00023065"/>
    </source>
</evidence>
<evidence type="ECO:0000256" key="16">
    <source>
        <dbReference type="SAM" id="Phobius"/>
    </source>
</evidence>
<feature type="transmembrane region" description="Helical" evidence="16">
    <location>
        <begin position="99"/>
        <end position="118"/>
    </location>
</feature>
<reference evidence="17" key="1">
    <citation type="submission" date="2014-10" db="EMBL/GenBank/DDBJ databases">
        <authorList>
            <person name="Mu X.D."/>
            <person name="Wang X."/>
            <person name="Song H.M."/>
            <person name="Liu Y."/>
            <person name="Liu C."/>
            <person name="Hu Y.C."/>
            <person name="Luo J.R."/>
        </authorList>
    </citation>
    <scope>NUCLEOTIDE SEQUENCE</scope>
</reference>
<evidence type="ECO:0000256" key="6">
    <source>
        <dbReference type="ARBA" id="ARBA00022781"/>
    </source>
</evidence>
<feature type="transmembrane region" description="Helical" evidence="16">
    <location>
        <begin position="138"/>
        <end position="159"/>
    </location>
</feature>
<feature type="transmembrane region" description="Helical" evidence="16">
    <location>
        <begin position="69"/>
        <end position="93"/>
    </location>
</feature>
<keyword evidence="6" id="KW-0375">Hydrogen ion transport</keyword>
<evidence type="ECO:0000313" key="17">
    <source>
        <dbReference type="EMBL" id="AJD83553.1"/>
    </source>
</evidence>
<feature type="transmembrane region" description="Helical" evidence="16">
    <location>
        <begin position="12"/>
        <end position="32"/>
    </location>
</feature>
<keyword evidence="3" id="KW-0813">Transport</keyword>
<dbReference type="PRINTS" id="PR00123">
    <property type="entry name" value="ATPASEA"/>
</dbReference>
<keyword evidence="9" id="KW-0406">Ion transport</keyword>